<evidence type="ECO:0000256" key="4">
    <source>
        <dbReference type="ARBA" id="ARBA00023306"/>
    </source>
</evidence>
<dbReference type="Gene3D" id="3.30.1490.110">
    <property type="match status" value="1"/>
</dbReference>
<evidence type="ECO:0000313" key="8">
    <source>
        <dbReference type="EMBL" id="RDU72294.1"/>
    </source>
</evidence>
<dbReference type="CDD" id="cd24048">
    <property type="entry name" value="ASKHA_NBD_FtsA"/>
    <property type="match status" value="1"/>
</dbReference>
<dbReference type="InterPro" id="IPR020823">
    <property type="entry name" value="Cell_div_FtsA"/>
</dbReference>
<dbReference type="PANTHER" id="PTHR32432:SF4">
    <property type="entry name" value="CELL DIVISION PROTEIN FTSA"/>
    <property type="match status" value="1"/>
</dbReference>
<comment type="subunit">
    <text evidence="5">Self-interacts. Interacts with FtsZ.</text>
</comment>
<comment type="function">
    <text evidence="5 6">Cell division protein that is involved in the assembly of the Z ring. May serve as a membrane anchor for the Z ring.</text>
</comment>
<evidence type="ECO:0000256" key="2">
    <source>
        <dbReference type="ARBA" id="ARBA00022618"/>
    </source>
</evidence>
<protein>
    <recommendedName>
        <fullName evidence="5 6">Cell division protein FtsA</fullName>
    </recommendedName>
</protein>
<comment type="subcellular location">
    <subcellularLocation>
        <location evidence="5">Cell membrane</location>
        <topology evidence="5">Peripheral membrane protein</topology>
        <orientation evidence="5">Cytoplasmic side</orientation>
    </subcellularLocation>
    <text evidence="5">Localizes to the Z ring in an FtsZ-dependent manner. Targeted to the membrane through a conserved C-terminal amphipathic helix.</text>
</comment>
<keyword evidence="2 5" id="KW-0132">Cell division</keyword>
<evidence type="ECO:0000256" key="6">
    <source>
        <dbReference type="PIRNR" id="PIRNR003101"/>
    </source>
</evidence>
<dbReference type="AlphaFoldDB" id="A0A3D8J5Y3"/>
<organism evidence="8 9">
    <name type="scientific">Helicobacter aurati</name>
    <dbReference type="NCBI Taxonomy" id="137778"/>
    <lineage>
        <taxon>Bacteria</taxon>
        <taxon>Pseudomonadati</taxon>
        <taxon>Campylobacterota</taxon>
        <taxon>Epsilonproteobacteria</taxon>
        <taxon>Campylobacterales</taxon>
        <taxon>Helicobacteraceae</taxon>
        <taxon>Helicobacter</taxon>
    </lineage>
</organism>
<dbReference type="SUPFAM" id="SSF53067">
    <property type="entry name" value="Actin-like ATPase domain"/>
    <property type="match status" value="2"/>
</dbReference>
<dbReference type="RefSeq" id="WP_104762321.1">
    <property type="nucleotide sequence ID" value="NZ_FZPM01000003.1"/>
</dbReference>
<reference evidence="8 9" key="1">
    <citation type="submission" date="2018-04" db="EMBL/GenBank/DDBJ databases">
        <title>Novel Campyloabacter and Helicobacter Species and Strains.</title>
        <authorList>
            <person name="Mannion A.J."/>
            <person name="Shen Z."/>
            <person name="Fox J.G."/>
        </authorList>
    </citation>
    <scope>NUCLEOTIDE SEQUENCE [LARGE SCALE GENOMIC DNA]</scope>
    <source>
        <strain evidence="8 9">MIT 97-5075</strain>
    </source>
</reference>
<dbReference type="PIRSF" id="PIRSF003101">
    <property type="entry name" value="FtsA"/>
    <property type="match status" value="1"/>
</dbReference>
<dbReference type="NCBIfam" id="TIGR01174">
    <property type="entry name" value="ftsA"/>
    <property type="match status" value="1"/>
</dbReference>
<sequence>MSKIILAVDIGSSKICSVVAELKDSTMQIIGTGYSKSKGIKKGVITNIDLASRAIRESVEDARRITGVPLPGAIISLSGAHTKSYNAKGIVNVVEKEVNLDSINMVLDNAVHGANIPRDYEVVHVLPYCFKLDEQDNDIEDPIGMTGRSLQVDAHIVTVQKASLDNLKKSIILAGVKIENIVLASYAASISALNEDEKQLGIACIDMGANTCELMIYKGNSMRYNDFLGVGSNHISNDIARILSTPIEIAEAIKKEYGNLTLNEQGSIEIPKIGNTGEKTEVGLDLVHNIVCARVYETLAILERLIKASGLSDKINGIVLTGGMVNLKEMRDFAADVFKPLSVRLAQPAEVGGLFATLKDPSSAVAVGLLLYGAGYFTNYEKDSQNVIRSKYENVSMLQSDYTNYVYENDGINKINLEDLKANEEGLEYQEQENTIKQDSFFKKMKKAATGIAQRLFG</sequence>
<dbReference type="InterPro" id="IPR003494">
    <property type="entry name" value="SHS2_FtsA"/>
</dbReference>
<accession>A0A3D8J5Y3</accession>
<comment type="similarity">
    <text evidence="5 6">Belongs to the FtsA/MreB family.</text>
</comment>
<dbReference type="Pfam" id="PF14450">
    <property type="entry name" value="FtsA"/>
    <property type="match status" value="1"/>
</dbReference>
<dbReference type="InterPro" id="IPR043129">
    <property type="entry name" value="ATPase_NBD"/>
</dbReference>
<dbReference type="PANTHER" id="PTHR32432">
    <property type="entry name" value="CELL DIVISION PROTEIN FTSA-RELATED"/>
    <property type="match status" value="1"/>
</dbReference>
<dbReference type="SMART" id="SM00842">
    <property type="entry name" value="FtsA"/>
    <property type="match status" value="1"/>
</dbReference>
<evidence type="ECO:0000256" key="5">
    <source>
        <dbReference type="HAMAP-Rule" id="MF_02033"/>
    </source>
</evidence>
<evidence type="ECO:0000256" key="3">
    <source>
        <dbReference type="ARBA" id="ARBA00023136"/>
    </source>
</evidence>
<keyword evidence="3 5" id="KW-0472">Membrane</keyword>
<name>A0A3D8J5Y3_9HELI</name>
<dbReference type="GO" id="GO:0009898">
    <property type="term" value="C:cytoplasmic side of plasma membrane"/>
    <property type="evidence" value="ECO:0007669"/>
    <property type="project" value="UniProtKB-UniRule"/>
</dbReference>
<dbReference type="HAMAP" id="MF_02033">
    <property type="entry name" value="FtsA"/>
    <property type="match status" value="1"/>
</dbReference>
<dbReference type="EMBL" id="NXLW01000008">
    <property type="protein sequence ID" value="RDU72294.1"/>
    <property type="molecule type" value="Genomic_DNA"/>
</dbReference>
<dbReference type="Gene3D" id="3.30.420.40">
    <property type="match status" value="2"/>
</dbReference>
<dbReference type="Pfam" id="PF02491">
    <property type="entry name" value="SHS2_FTSA"/>
    <property type="match status" value="1"/>
</dbReference>
<evidence type="ECO:0000313" key="9">
    <source>
        <dbReference type="Proteomes" id="UP000256424"/>
    </source>
</evidence>
<dbReference type="InterPro" id="IPR050696">
    <property type="entry name" value="FtsA/MreB"/>
</dbReference>
<dbReference type="GO" id="GO:0043093">
    <property type="term" value="P:FtsZ-dependent cytokinesis"/>
    <property type="evidence" value="ECO:0007669"/>
    <property type="project" value="UniProtKB-UniRule"/>
</dbReference>
<dbReference type="GO" id="GO:0032153">
    <property type="term" value="C:cell division site"/>
    <property type="evidence" value="ECO:0007669"/>
    <property type="project" value="UniProtKB-UniRule"/>
</dbReference>
<keyword evidence="1 5" id="KW-1003">Cell membrane</keyword>
<keyword evidence="9" id="KW-1185">Reference proteome</keyword>
<comment type="caution">
    <text evidence="8">The sequence shown here is derived from an EMBL/GenBank/DDBJ whole genome shotgun (WGS) entry which is preliminary data.</text>
</comment>
<feature type="domain" description="SHS2" evidence="7">
    <location>
        <begin position="5"/>
        <end position="192"/>
    </location>
</feature>
<gene>
    <name evidence="5 8" type="primary">ftsA</name>
    <name evidence="8" type="ORF">CQA66_05295</name>
</gene>
<dbReference type="Proteomes" id="UP000256424">
    <property type="component" value="Unassembled WGS sequence"/>
</dbReference>
<dbReference type="OrthoDB" id="9810567at2"/>
<keyword evidence="4 5" id="KW-0131">Cell cycle</keyword>
<evidence type="ECO:0000256" key="1">
    <source>
        <dbReference type="ARBA" id="ARBA00022475"/>
    </source>
</evidence>
<proteinExistence type="inferred from homology"/>
<evidence type="ECO:0000259" key="7">
    <source>
        <dbReference type="SMART" id="SM00842"/>
    </source>
</evidence>